<dbReference type="OrthoDB" id="652507at2"/>
<evidence type="ECO:0000313" key="3">
    <source>
        <dbReference type="Proteomes" id="UP000077177"/>
    </source>
</evidence>
<evidence type="ECO:0008006" key="4">
    <source>
        <dbReference type="Google" id="ProtNLM"/>
    </source>
</evidence>
<gene>
    <name evidence="2" type="ORF">SY85_17520</name>
</gene>
<feature type="chain" id="PRO_5008001384" description="3-keto-disaccharide hydrolase domain-containing protein" evidence="1">
    <location>
        <begin position="23"/>
        <end position="206"/>
    </location>
</feature>
<feature type="signal peptide" evidence="1">
    <location>
        <begin position="1"/>
        <end position="22"/>
    </location>
</feature>
<reference evidence="2 3" key="2">
    <citation type="journal article" date="2016" name="Int. J. Syst. Evol. Microbiol.">
        <title>Flavisolibacter tropicus sp. nov., isolated from tropical soil.</title>
        <authorList>
            <person name="Lee J.J."/>
            <person name="Kang M.S."/>
            <person name="Kim G.S."/>
            <person name="Lee C.S."/>
            <person name="Lim S."/>
            <person name="Lee J."/>
            <person name="Roh S.H."/>
            <person name="Kang H."/>
            <person name="Ha J.M."/>
            <person name="Bae S."/>
            <person name="Jung H.Y."/>
            <person name="Kim M.K."/>
        </authorList>
    </citation>
    <scope>NUCLEOTIDE SEQUENCE [LARGE SCALE GENOMIC DNA]</scope>
    <source>
        <strain evidence="2 3">LCS9</strain>
    </source>
</reference>
<protein>
    <recommendedName>
        <fullName evidence="4">3-keto-disaccharide hydrolase domain-containing protein</fullName>
    </recommendedName>
</protein>
<evidence type="ECO:0000256" key="1">
    <source>
        <dbReference type="SAM" id="SignalP"/>
    </source>
</evidence>
<dbReference type="KEGG" id="fla:SY85_17520"/>
<dbReference type="Proteomes" id="UP000077177">
    <property type="component" value="Chromosome"/>
</dbReference>
<dbReference type="EMBL" id="CP011390">
    <property type="protein sequence ID" value="ANE52028.1"/>
    <property type="molecule type" value="Genomic_DNA"/>
</dbReference>
<keyword evidence="3" id="KW-1185">Reference proteome</keyword>
<proteinExistence type="predicted"/>
<dbReference type="PATRIC" id="fig|1492898.3.peg.3810"/>
<dbReference type="PROSITE" id="PS51257">
    <property type="entry name" value="PROKAR_LIPOPROTEIN"/>
    <property type="match status" value="1"/>
</dbReference>
<dbReference type="RefSeq" id="WP_066406171.1">
    <property type="nucleotide sequence ID" value="NZ_CP011390.1"/>
</dbReference>
<keyword evidence="1" id="KW-0732">Signal</keyword>
<name>A0A172TYI9_9BACT</name>
<evidence type="ECO:0000313" key="2">
    <source>
        <dbReference type="EMBL" id="ANE52028.1"/>
    </source>
</evidence>
<dbReference type="STRING" id="1492898.SY85_17520"/>
<reference evidence="3" key="1">
    <citation type="submission" date="2015-01" db="EMBL/GenBank/DDBJ databases">
        <title>Flavisolibacter sp./LCS9/ whole genome sequencing.</title>
        <authorList>
            <person name="Kim M.K."/>
            <person name="Srinivasan S."/>
            <person name="Lee J.-J."/>
        </authorList>
    </citation>
    <scope>NUCLEOTIDE SEQUENCE [LARGE SCALE GENOMIC DNA]</scope>
    <source>
        <strain evidence="3">LCS9</strain>
    </source>
</reference>
<organism evidence="2 3">
    <name type="scientific">Flavisolibacter tropicus</name>
    <dbReference type="NCBI Taxonomy" id="1492898"/>
    <lineage>
        <taxon>Bacteria</taxon>
        <taxon>Pseudomonadati</taxon>
        <taxon>Bacteroidota</taxon>
        <taxon>Chitinophagia</taxon>
        <taxon>Chitinophagales</taxon>
        <taxon>Chitinophagaceae</taxon>
        <taxon>Flavisolibacter</taxon>
    </lineage>
</organism>
<dbReference type="AlphaFoldDB" id="A0A172TYI9"/>
<sequence length="206" mass="23078">MKNPILCLAASLVLLCSCQKNAETLVEKTSGNSADATISIPGFTRYTIAKGEHYASNNAYKTIETSELTFLVRFDSTAIYQSVKAENQYDINKLYGFSDNNAPHHSYSARFGWSWNQGALRLYSYVYNEGKVSSKELTTVPIGEEVRCSIKVTSSTYAFYVNDRLAAILDRKATTPKASGYLLYPYFGGDEVAPHNVNIWIKELYR</sequence>
<accession>A0A172TYI9</accession>